<dbReference type="Proteomes" id="UP000274756">
    <property type="component" value="Unassembled WGS sequence"/>
</dbReference>
<dbReference type="Gene3D" id="3.30.420.10">
    <property type="entry name" value="Ribonuclease H-like superfamily/Ribonuclease H"/>
    <property type="match status" value="1"/>
</dbReference>
<dbReference type="SMART" id="SM00949">
    <property type="entry name" value="PAZ"/>
    <property type="match status" value="1"/>
</dbReference>
<reference evidence="3 4" key="1">
    <citation type="submission" date="2018-11" db="EMBL/GenBank/DDBJ databases">
        <authorList>
            <consortium name="Pathogen Informatics"/>
        </authorList>
    </citation>
    <scope>NUCLEOTIDE SEQUENCE [LARGE SCALE GENOMIC DNA]</scope>
</reference>
<dbReference type="EMBL" id="UYYG01001153">
    <property type="protein sequence ID" value="VDN55673.1"/>
    <property type="molecule type" value="Genomic_DNA"/>
</dbReference>
<dbReference type="SMART" id="SM00950">
    <property type="entry name" value="Piwi"/>
    <property type="match status" value="1"/>
</dbReference>
<dbReference type="Pfam" id="PF02171">
    <property type="entry name" value="Piwi"/>
    <property type="match status" value="1"/>
</dbReference>
<dbReference type="PROSITE" id="PS50821">
    <property type="entry name" value="PAZ"/>
    <property type="match status" value="1"/>
</dbReference>
<dbReference type="AlphaFoldDB" id="A0A3P7PXJ7"/>
<sequence length="568" mass="64262">MKDPSKAHFGQEDYPKLNDGKAVYIGVHKSATFVEGPKGKGSKFAAIVVDRCKKRIIFRISGVSAKSARTESFEYSGETLTIEQYYHKRYNIQLQYPNAPLLISKKSQNTCLFPMELSYVIEGQRVSQEQQTPKQLISMRTACIIPPAKRKVQNDKNVEAIHLLDNNNQWVARAGIDVIKRPLQVDARILPNPKILYGYGNASQVDPEKWSFGKNRFRRAATITTWAAYEILAIRGNANRRCSSDLIKAMERKYGIVTQDIKKSIASAVINKGKWQTMENIILKTNIKMGGINYIILGDEKPDRLIIGLAMSHPTDGINPSNANGVTTVGYAANTGESQLEFIGDFSFQRAGSTDVCSFFIYFIFRILERYVKQYNCNPSEVLIYRSGISEGQYKMALTMEIPLIRKALQMCGCPELPITYIVVTRLHNIRFMPPKVCGLNQNIRPGVVIDKQVVHPKFKEFYLNAHKTLQGTAKVPRYTVIVDDKNMSMDELEVLTYSLCFCHQIVTLTTSVPTPLYIAGLYADRGRRLMWNISGNSGNTRGPIDLEKLNQEIPYEWSNLKTRRINA</sequence>
<dbReference type="InterPro" id="IPR003165">
    <property type="entry name" value="Piwi"/>
</dbReference>
<feature type="domain" description="PAZ" evidence="1">
    <location>
        <begin position="29"/>
        <end position="122"/>
    </location>
</feature>
<proteinExistence type="predicted"/>
<dbReference type="InterPro" id="IPR036085">
    <property type="entry name" value="PAZ_dom_sf"/>
</dbReference>
<dbReference type="GO" id="GO:0003723">
    <property type="term" value="F:RNA binding"/>
    <property type="evidence" value="ECO:0007669"/>
    <property type="project" value="InterPro"/>
</dbReference>
<evidence type="ECO:0000313" key="3">
    <source>
        <dbReference type="EMBL" id="VDN55673.1"/>
    </source>
</evidence>
<dbReference type="PROSITE" id="PS50822">
    <property type="entry name" value="PIWI"/>
    <property type="match status" value="1"/>
</dbReference>
<name>A0A3P7PXJ7_DRAME</name>
<dbReference type="Gene3D" id="2.170.260.10">
    <property type="entry name" value="paz domain"/>
    <property type="match status" value="1"/>
</dbReference>
<dbReference type="SUPFAM" id="SSF101690">
    <property type="entry name" value="PAZ domain"/>
    <property type="match status" value="1"/>
</dbReference>
<dbReference type="STRING" id="318479.A0A3P7PXJ7"/>
<dbReference type="Pfam" id="PF02170">
    <property type="entry name" value="PAZ"/>
    <property type="match status" value="1"/>
</dbReference>
<accession>A0A3P7PXJ7</accession>
<protein>
    <recommendedName>
        <fullName evidence="5">Piwi domain-containing protein</fullName>
    </recommendedName>
</protein>
<dbReference type="InterPro" id="IPR012337">
    <property type="entry name" value="RNaseH-like_sf"/>
</dbReference>
<evidence type="ECO:0008006" key="5">
    <source>
        <dbReference type="Google" id="ProtNLM"/>
    </source>
</evidence>
<dbReference type="SUPFAM" id="SSF53098">
    <property type="entry name" value="Ribonuclease H-like"/>
    <property type="match status" value="1"/>
</dbReference>
<feature type="domain" description="Piwi" evidence="2">
    <location>
        <begin position="270"/>
        <end position="532"/>
    </location>
</feature>
<evidence type="ECO:0000259" key="2">
    <source>
        <dbReference type="PROSITE" id="PS50822"/>
    </source>
</evidence>
<evidence type="ECO:0000259" key="1">
    <source>
        <dbReference type="PROSITE" id="PS50821"/>
    </source>
</evidence>
<dbReference type="InterPro" id="IPR036397">
    <property type="entry name" value="RNaseH_sf"/>
</dbReference>
<dbReference type="Gene3D" id="3.40.50.2300">
    <property type="match status" value="1"/>
</dbReference>
<gene>
    <name evidence="3" type="ORF">DME_LOCUS5646</name>
</gene>
<dbReference type="OrthoDB" id="5868801at2759"/>
<dbReference type="InterPro" id="IPR003100">
    <property type="entry name" value="PAZ_dom"/>
</dbReference>
<dbReference type="PANTHER" id="PTHR22891">
    <property type="entry name" value="EUKARYOTIC TRANSLATION INITIATION FACTOR 2C"/>
    <property type="match status" value="1"/>
</dbReference>
<organism evidence="3 4">
    <name type="scientific">Dracunculus medinensis</name>
    <name type="common">Guinea worm</name>
    <dbReference type="NCBI Taxonomy" id="318479"/>
    <lineage>
        <taxon>Eukaryota</taxon>
        <taxon>Metazoa</taxon>
        <taxon>Ecdysozoa</taxon>
        <taxon>Nematoda</taxon>
        <taxon>Chromadorea</taxon>
        <taxon>Rhabditida</taxon>
        <taxon>Spirurina</taxon>
        <taxon>Dracunculoidea</taxon>
        <taxon>Dracunculidae</taxon>
        <taxon>Dracunculus</taxon>
    </lineage>
</organism>
<evidence type="ECO:0000313" key="4">
    <source>
        <dbReference type="Proteomes" id="UP000274756"/>
    </source>
</evidence>
<keyword evidence="4" id="KW-1185">Reference proteome</keyword>
<dbReference type="CDD" id="cd02846">
    <property type="entry name" value="PAZ_argonaute_like"/>
    <property type="match status" value="1"/>
</dbReference>